<evidence type="ECO:0008006" key="3">
    <source>
        <dbReference type="Google" id="ProtNLM"/>
    </source>
</evidence>
<sequence>MSKKILSKNQTARKLSRNEKQRITIANLALIPSVIKNYIDTLVKVYRPTFTYKLKVEFFYYIIATIIRRQNTYENKALENIPIALNATVLRGIKSDYNEYIDWLIEQEAIFKAEKYEPGRSSNKYCFADFILPSLKEDSGSEIVEMQALESGKVIVARSIQESEIYEENEHLLKWFNGGLEIDFEGAVTYVEDLSYYEGEIFDLTHKKVHWSHQILTLHHKAFYATRNEESDFRLHTPLTNLKKIFKPFITYEGQELVGYDLKNSQPFFLIFLIESIISNNDRISNILSRIYSKKNCNSFMLQNLRKRLSIKGFLKDYEMFKTWVLNGEIYENMESIIKPKKRLGCYFTNKYNAIKKVTEIKKVDNIRALMKGVIFTLFFSGIKTRNSSYKTFKEAFPNLVEVIELFKEKDNADFSKLLQNIESECIIDFVSKKIAKEYPEMPLFSIHDSLSTTEKHAHILEDLMPKYIFEYTGLTPKIEEEKWKKYDYQVDYKKRAELHPELYAYNGF</sequence>
<proteinExistence type="predicted"/>
<protein>
    <recommendedName>
        <fullName evidence="3">DNA-directed RNA polymerase</fullName>
    </recommendedName>
</protein>
<comment type="caution">
    <text evidence="1">The sequence shown here is derived from an EMBL/GenBank/DDBJ whole genome shotgun (WGS) entry which is preliminary data.</text>
</comment>
<accession>A0ABP9LW39</accession>
<evidence type="ECO:0000313" key="2">
    <source>
        <dbReference type="Proteomes" id="UP001500353"/>
    </source>
</evidence>
<dbReference type="RefSeq" id="WP_345200054.1">
    <property type="nucleotide sequence ID" value="NZ_BAABHX010000001.1"/>
</dbReference>
<name>A0ABP9LW39_9FLAO</name>
<gene>
    <name evidence="1" type="ORF">GCM10023210_04650</name>
</gene>
<reference evidence="2" key="1">
    <citation type="journal article" date="2019" name="Int. J. Syst. Evol. Microbiol.">
        <title>The Global Catalogue of Microorganisms (GCM) 10K type strain sequencing project: providing services to taxonomists for standard genome sequencing and annotation.</title>
        <authorList>
            <consortium name="The Broad Institute Genomics Platform"/>
            <consortium name="The Broad Institute Genome Sequencing Center for Infectious Disease"/>
            <person name="Wu L."/>
            <person name="Ma J."/>
        </authorList>
    </citation>
    <scope>NUCLEOTIDE SEQUENCE [LARGE SCALE GENOMIC DNA]</scope>
    <source>
        <strain evidence="2">JCM 18019</strain>
    </source>
</reference>
<evidence type="ECO:0000313" key="1">
    <source>
        <dbReference type="EMBL" id="GAA5084643.1"/>
    </source>
</evidence>
<dbReference type="Proteomes" id="UP001500353">
    <property type="component" value="Unassembled WGS sequence"/>
</dbReference>
<organism evidence="1 2">
    <name type="scientific">Chryseobacterium ginsengisoli</name>
    <dbReference type="NCBI Taxonomy" id="363853"/>
    <lineage>
        <taxon>Bacteria</taxon>
        <taxon>Pseudomonadati</taxon>
        <taxon>Bacteroidota</taxon>
        <taxon>Flavobacteriia</taxon>
        <taxon>Flavobacteriales</taxon>
        <taxon>Weeksellaceae</taxon>
        <taxon>Chryseobacterium group</taxon>
        <taxon>Chryseobacterium</taxon>
    </lineage>
</organism>
<keyword evidence="2" id="KW-1185">Reference proteome</keyword>
<dbReference type="EMBL" id="BAABHX010000001">
    <property type="protein sequence ID" value="GAA5084643.1"/>
    <property type="molecule type" value="Genomic_DNA"/>
</dbReference>